<dbReference type="PROSITE" id="PS50112">
    <property type="entry name" value="PAS"/>
    <property type="match status" value="1"/>
</dbReference>
<keyword evidence="11" id="KW-0131">Cell cycle</keyword>
<dbReference type="SUPFAM" id="SSF52172">
    <property type="entry name" value="CheY-like"/>
    <property type="match status" value="1"/>
</dbReference>
<dbReference type="PROSITE" id="PS50109">
    <property type="entry name" value="HIS_KIN"/>
    <property type="match status" value="1"/>
</dbReference>
<keyword evidence="5 17" id="KW-0808">Transferase</keyword>
<dbReference type="SMART" id="SM00388">
    <property type="entry name" value="HisKA"/>
    <property type="match status" value="1"/>
</dbReference>
<comment type="subcellular location">
    <subcellularLocation>
        <location evidence="2">Membrane</location>
    </subcellularLocation>
</comment>
<dbReference type="Proteomes" id="UP000318313">
    <property type="component" value="Chromosome"/>
</dbReference>
<dbReference type="CDD" id="cd17546">
    <property type="entry name" value="REC_hyHK_CKI1_RcsC-like"/>
    <property type="match status" value="1"/>
</dbReference>
<dbReference type="KEGG" id="gfm:Enr17x_36850"/>
<dbReference type="Pfam" id="PF00072">
    <property type="entry name" value="Response_reg"/>
    <property type="match status" value="1"/>
</dbReference>
<comment type="catalytic activity">
    <reaction evidence="1">
        <text>ATP + protein L-histidine = ADP + protein N-phospho-L-histidine.</text>
        <dbReference type="EC" id="2.7.13.3"/>
    </reaction>
</comment>
<dbReference type="FunFam" id="1.10.287.130:FF:000038">
    <property type="entry name" value="Sensory transduction histidine kinase"/>
    <property type="match status" value="1"/>
</dbReference>
<dbReference type="Pfam" id="PF02518">
    <property type="entry name" value="HATPase_c"/>
    <property type="match status" value="1"/>
</dbReference>
<dbReference type="Gene3D" id="3.30.565.10">
    <property type="entry name" value="Histidine kinase-like ATPase, C-terminal domain"/>
    <property type="match status" value="1"/>
</dbReference>
<feature type="domain" description="Histidine kinase" evidence="13">
    <location>
        <begin position="175"/>
        <end position="396"/>
    </location>
</feature>
<keyword evidence="6" id="KW-0547">Nucleotide-binding</keyword>
<reference evidence="17 18" key="1">
    <citation type="submission" date="2019-03" db="EMBL/GenBank/DDBJ databases">
        <title>Deep-cultivation of Planctomycetes and their phenomic and genomic characterization uncovers novel biology.</title>
        <authorList>
            <person name="Wiegand S."/>
            <person name="Jogler M."/>
            <person name="Boedeker C."/>
            <person name="Pinto D."/>
            <person name="Vollmers J."/>
            <person name="Rivas-Marin E."/>
            <person name="Kohn T."/>
            <person name="Peeters S.H."/>
            <person name="Heuer A."/>
            <person name="Rast P."/>
            <person name="Oberbeckmann S."/>
            <person name="Bunk B."/>
            <person name="Jeske O."/>
            <person name="Meyerdierks A."/>
            <person name="Storesund J.E."/>
            <person name="Kallscheuer N."/>
            <person name="Luecker S."/>
            <person name="Lage O.M."/>
            <person name="Pohl T."/>
            <person name="Merkel B.J."/>
            <person name="Hornburger P."/>
            <person name="Mueller R.-W."/>
            <person name="Bruemmer F."/>
            <person name="Labrenz M."/>
            <person name="Spormann A.M."/>
            <person name="Op den Camp H."/>
            <person name="Overmann J."/>
            <person name="Amann R."/>
            <person name="Jetten M.S.M."/>
            <person name="Mascher T."/>
            <person name="Medema M.H."/>
            <person name="Devos D.P."/>
            <person name="Kaster A.-K."/>
            <person name="Ovreas L."/>
            <person name="Rohde M."/>
            <person name="Galperin M.Y."/>
            <person name="Jogler C."/>
        </authorList>
    </citation>
    <scope>NUCLEOTIDE SEQUENCE [LARGE SCALE GENOMIC DNA]</scope>
    <source>
        <strain evidence="17 18">Enr17</strain>
    </source>
</reference>
<dbReference type="SMART" id="SM00086">
    <property type="entry name" value="PAC"/>
    <property type="match status" value="1"/>
</dbReference>
<dbReference type="GO" id="GO:0005524">
    <property type="term" value="F:ATP binding"/>
    <property type="evidence" value="ECO:0007669"/>
    <property type="project" value="UniProtKB-KW"/>
</dbReference>
<evidence type="ECO:0000256" key="12">
    <source>
        <dbReference type="PROSITE-ProRule" id="PRU00169"/>
    </source>
</evidence>
<dbReference type="CDD" id="cd00082">
    <property type="entry name" value="HisKA"/>
    <property type="match status" value="1"/>
</dbReference>
<evidence type="ECO:0000259" key="14">
    <source>
        <dbReference type="PROSITE" id="PS50110"/>
    </source>
</evidence>
<evidence type="ECO:0000256" key="11">
    <source>
        <dbReference type="ARBA" id="ARBA00023306"/>
    </source>
</evidence>
<keyword evidence="7 17" id="KW-0418">Kinase</keyword>
<evidence type="ECO:0000259" key="15">
    <source>
        <dbReference type="PROSITE" id="PS50112"/>
    </source>
</evidence>
<name>A0A518IEY9_9PLAN</name>
<organism evidence="17 18">
    <name type="scientific">Gimesia fumaroli</name>
    <dbReference type="NCBI Taxonomy" id="2527976"/>
    <lineage>
        <taxon>Bacteria</taxon>
        <taxon>Pseudomonadati</taxon>
        <taxon>Planctomycetota</taxon>
        <taxon>Planctomycetia</taxon>
        <taxon>Planctomycetales</taxon>
        <taxon>Planctomycetaceae</taxon>
        <taxon>Gimesia</taxon>
    </lineage>
</organism>
<accession>A0A518IEY9</accession>
<evidence type="ECO:0000256" key="8">
    <source>
        <dbReference type="ARBA" id="ARBA00022840"/>
    </source>
</evidence>
<dbReference type="InterPro" id="IPR001610">
    <property type="entry name" value="PAC"/>
</dbReference>
<dbReference type="PROSITE" id="PS50110">
    <property type="entry name" value="RESPONSE_REGULATORY"/>
    <property type="match status" value="1"/>
</dbReference>
<dbReference type="OrthoDB" id="9790669at2"/>
<dbReference type="EMBL" id="CP037452">
    <property type="protein sequence ID" value="QDV51628.1"/>
    <property type="molecule type" value="Genomic_DNA"/>
</dbReference>
<dbReference type="InterPro" id="IPR000700">
    <property type="entry name" value="PAS-assoc_C"/>
</dbReference>
<dbReference type="GO" id="GO:0006355">
    <property type="term" value="P:regulation of DNA-templated transcription"/>
    <property type="evidence" value="ECO:0007669"/>
    <property type="project" value="InterPro"/>
</dbReference>
<dbReference type="InterPro" id="IPR004358">
    <property type="entry name" value="Sig_transdc_His_kin-like_C"/>
</dbReference>
<dbReference type="InterPro" id="IPR035965">
    <property type="entry name" value="PAS-like_dom_sf"/>
</dbReference>
<dbReference type="InterPro" id="IPR001789">
    <property type="entry name" value="Sig_transdc_resp-reg_receiver"/>
</dbReference>
<evidence type="ECO:0000256" key="4">
    <source>
        <dbReference type="ARBA" id="ARBA00022553"/>
    </source>
</evidence>
<dbReference type="PANTHER" id="PTHR45339:SF1">
    <property type="entry name" value="HYBRID SIGNAL TRANSDUCTION HISTIDINE KINASE J"/>
    <property type="match status" value="1"/>
</dbReference>
<evidence type="ECO:0000256" key="3">
    <source>
        <dbReference type="ARBA" id="ARBA00012438"/>
    </source>
</evidence>
<evidence type="ECO:0000256" key="7">
    <source>
        <dbReference type="ARBA" id="ARBA00022777"/>
    </source>
</evidence>
<feature type="domain" description="PAC" evidence="16">
    <location>
        <begin position="85"/>
        <end position="136"/>
    </location>
</feature>
<keyword evidence="10" id="KW-0472">Membrane</keyword>
<protein>
    <recommendedName>
        <fullName evidence="3">histidine kinase</fullName>
        <ecNumber evidence="3">2.7.13.3</ecNumber>
    </recommendedName>
</protein>
<feature type="modified residue" description="4-aspartylphosphate" evidence="12">
    <location>
        <position position="490"/>
    </location>
</feature>
<dbReference type="InterPro" id="IPR011006">
    <property type="entry name" value="CheY-like_superfamily"/>
</dbReference>
<dbReference type="RefSeq" id="WP_145310965.1">
    <property type="nucleotide sequence ID" value="NZ_CP037452.1"/>
</dbReference>
<dbReference type="Pfam" id="PF00512">
    <property type="entry name" value="HisKA"/>
    <property type="match status" value="1"/>
</dbReference>
<dbReference type="InterPro" id="IPR036890">
    <property type="entry name" value="HATPase_C_sf"/>
</dbReference>
<evidence type="ECO:0000256" key="2">
    <source>
        <dbReference type="ARBA" id="ARBA00004370"/>
    </source>
</evidence>
<dbReference type="GO" id="GO:0000155">
    <property type="term" value="F:phosphorelay sensor kinase activity"/>
    <property type="evidence" value="ECO:0007669"/>
    <property type="project" value="InterPro"/>
</dbReference>
<keyword evidence="8" id="KW-0067">ATP-binding</keyword>
<evidence type="ECO:0000256" key="5">
    <source>
        <dbReference type="ARBA" id="ARBA00022679"/>
    </source>
</evidence>
<dbReference type="FunFam" id="3.30.565.10:FF:000010">
    <property type="entry name" value="Sensor histidine kinase RcsC"/>
    <property type="match status" value="1"/>
</dbReference>
<dbReference type="Gene3D" id="3.30.450.20">
    <property type="entry name" value="PAS domain"/>
    <property type="match status" value="1"/>
</dbReference>
<dbReference type="Gene3D" id="1.10.287.130">
    <property type="match status" value="1"/>
</dbReference>
<dbReference type="CDD" id="cd16922">
    <property type="entry name" value="HATPase_EvgS-ArcB-TorS-like"/>
    <property type="match status" value="1"/>
</dbReference>
<evidence type="ECO:0000256" key="9">
    <source>
        <dbReference type="ARBA" id="ARBA00023012"/>
    </source>
</evidence>
<evidence type="ECO:0000259" key="16">
    <source>
        <dbReference type="PROSITE" id="PS50113"/>
    </source>
</evidence>
<dbReference type="AlphaFoldDB" id="A0A518IEY9"/>
<dbReference type="SUPFAM" id="SSF55785">
    <property type="entry name" value="PYP-like sensor domain (PAS domain)"/>
    <property type="match status" value="1"/>
</dbReference>
<dbReference type="PRINTS" id="PR00344">
    <property type="entry name" value="BCTRLSENSOR"/>
</dbReference>
<keyword evidence="18" id="KW-1185">Reference proteome</keyword>
<evidence type="ECO:0000256" key="1">
    <source>
        <dbReference type="ARBA" id="ARBA00000085"/>
    </source>
</evidence>
<dbReference type="EC" id="2.7.13.3" evidence="3"/>
<dbReference type="InterPro" id="IPR036097">
    <property type="entry name" value="HisK_dim/P_sf"/>
</dbReference>
<dbReference type="SMART" id="SM00387">
    <property type="entry name" value="HATPase_c"/>
    <property type="match status" value="1"/>
</dbReference>
<dbReference type="PROSITE" id="PS50113">
    <property type="entry name" value="PAC"/>
    <property type="match status" value="1"/>
</dbReference>
<dbReference type="InterPro" id="IPR003594">
    <property type="entry name" value="HATPase_dom"/>
</dbReference>
<dbReference type="Pfam" id="PF00989">
    <property type="entry name" value="PAS"/>
    <property type="match status" value="1"/>
</dbReference>
<dbReference type="GO" id="GO:0016020">
    <property type="term" value="C:membrane"/>
    <property type="evidence" value="ECO:0007669"/>
    <property type="project" value="UniProtKB-SubCell"/>
</dbReference>
<dbReference type="SUPFAM" id="SSF55874">
    <property type="entry name" value="ATPase domain of HSP90 chaperone/DNA topoisomerase II/histidine kinase"/>
    <property type="match status" value="1"/>
</dbReference>
<keyword evidence="9" id="KW-0902">Two-component regulatory system</keyword>
<gene>
    <name evidence="17" type="primary">luxQ_3</name>
    <name evidence="17" type="ORF">Enr17x_36850</name>
</gene>
<sequence length="564" mass="63089">MTSDRVRLNDNQIARQILKFSRDVSVAFDEMGTILLSSASIEDAFGWKTEEVVGEELCLLLSDPYLESYEQYFVEGSGSRHSKGQMWQIIAKRKDGSCFPCELRISRIDDSQSQIHSIATLRDISERLKTQNQLNEYLGRLKQSRRELKRKDYELKVAQKVVERANQAKSEFLANMSHEIRTPMTAILGYSEILKENPGAPDNVELIEIIQNNGTHLLQVINDILDISKIEMGDFEILKVNCSPRLVLQEVVDAFQAKAAKKGLSILTQCQDSVPESIETDPVRLKQVLWNLVSNAVKFTETGRIEIEVRVFSQSKNDRVLQFTVADTGIGIPAEKVSHIFEPFAQADSSTSRNYGGTGLGLTLSYKLVQLLGGNLSVQSTVDQGSVFCVALNVGGAVPLTLRRKQKHRFSLGGNSVGQDLSQQKRKTERSAYKGKVLLVDDTKEIRKLFSFMLNKMGVEVVTASNGKEAVDLINDEASQSQSFDMILMDMQMPVMNGYEATQLLRNQGNQIPIIAITAHALVSDREKCLDAGCTEYLSKPIKYEVLHEMVHCYLPETVAMFSS</sequence>
<feature type="domain" description="Response regulatory" evidence="14">
    <location>
        <begin position="436"/>
        <end position="555"/>
    </location>
</feature>
<feature type="domain" description="PAS" evidence="15">
    <location>
        <begin position="10"/>
        <end position="64"/>
    </location>
</feature>
<evidence type="ECO:0000256" key="6">
    <source>
        <dbReference type="ARBA" id="ARBA00022741"/>
    </source>
</evidence>
<dbReference type="NCBIfam" id="TIGR00229">
    <property type="entry name" value="sensory_box"/>
    <property type="match status" value="1"/>
</dbReference>
<proteinExistence type="predicted"/>
<dbReference type="InterPro" id="IPR003661">
    <property type="entry name" value="HisK_dim/P_dom"/>
</dbReference>
<dbReference type="Gene3D" id="3.40.50.2300">
    <property type="match status" value="1"/>
</dbReference>
<evidence type="ECO:0000313" key="17">
    <source>
        <dbReference type="EMBL" id="QDV51628.1"/>
    </source>
</evidence>
<dbReference type="SMART" id="SM00448">
    <property type="entry name" value="REC"/>
    <property type="match status" value="1"/>
</dbReference>
<dbReference type="CDD" id="cd00130">
    <property type="entry name" value="PAS"/>
    <property type="match status" value="1"/>
</dbReference>
<dbReference type="InterPro" id="IPR000014">
    <property type="entry name" value="PAS"/>
</dbReference>
<dbReference type="InterPro" id="IPR005467">
    <property type="entry name" value="His_kinase_dom"/>
</dbReference>
<dbReference type="SUPFAM" id="SSF47384">
    <property type="entry name" value="Homodimeric domain of signal transducing histidine kinase"/>
    <property type="match status" value="1"/>
</dbReference>
<evidence type="ECO:0000256" key="10">
    <source>
        <dbReference type="ARBA" id="ARBA00023136"/>
    </source>
</evidence>
<dbReference type="PANTHER" id="PTHR45339">
    <property type="entry name" value="HYBRID SIGNAL TRANSDUCTION HISTIDINE KINASE J"/>
    <property type="match status" value="1"/>
</dbReference>
<keyword evidence="4 12" id="KW-0597">Phosphoprotein</keyword>
<dbReference type="InterPro" id="IPR013767">
    <property type="entry name" value="PAS_fold"/>
</dbReference>
<evidence type="ECO:0000313" key="18">
    <source>
        <dbReference type="Proteomes" id="UP000318313"/>
    </source>
</evidence>
<evidence type="ECO:0000259" key="13">
    <source>
        <dbReference type="PROSITE" id="PS50109"/>
    </source>
</evidence>